<dbReference type="Gene3D" id="1.20.1260.10">
    <property type="match status" value="1"/>
</dbReference>
<name>A0A9X1U0F0_9CORY</name>
<feature type="signal peptide" evidence="2">
    <location>
        <begin position="1"/>
        <end position="26"/>
    </location>
</feature>
<dbReference type="RefSeq" id="WP_236118211.1">
    <property type="nucleotide sequence ID" value="NZ_JAKGSI010000002.1"/>
</dbReference>
<protein>
    <submittedName>
        <fullName evidence="4">Ferritin-like domain-containing protein</fullName>
    </submittedName>
</protein>
<feature type="region of interest" description="Disordered" evidence="1">
    <location>
        <begin position="216"/>
        <end position="248"/>
    </location>
</feature>
<evidence type="ECO:0000256" key="2">
    <source>
        <dbReference type="SAM" id="SignalP"/>
    </source>
</evidence>
<accession>A0A9X1U0F0</accession>
<evidence type="ECO:0000313" key="5">
    <source>
        <dbReference type="Proteomes" id="UP001139336"/>
    </source>
</evidence>
<feature type="domain" description="DUF4439" evidence="3">
    <location>
        <begin position="175"/>
        <end position="287"/>
    </location>
</feature>
<gene>
    <name evidence="4" type="ORF">L1O03_04325</name>
</gene>
<feature type="region of interest" description="Disordered" evidence="1">
    <location>
        <begin position="145"/>
        <end position="168"/>
    </location>
</feature>
<evidence type="ECO:0000313" key="4">
    <source>
        <dbReference type="EMBL" id="MCF4006408.1"/>
    </source>
</evidence>
<dbReference type="Pfam" id="PF14530">
    <property type="entry name" value="DUF4439"/>
    <property type="match status" value="1"/>
</dbReference>
<dbReference type="InterPro" id="IPR009078">
    <property type="entry name" value="Ferritin-like_SF"/>
</dbReference>
<dbReference type="SUPFAM" id="SSF47240">
    <property type="entry name" value="Ferritin-like"/>
    <property type="match status" value="1"/>
</dbReference>
<dbReference type="AlphaFoldDB" id="A0A9X1U0F0"/>
<sequence>MPRSTMTPLLPRRCAVLLLCGASVCASSCSVLGPHPDDTLMTLAGQALHDGSAWESSDPTLAAMRQEQADELLADLARSCGIYEDGSAPSACAVDRDELARDASDLDPRTSLENLIDAVDDAPEDSRDLLSHLALDFAGALRAEDPEADSGEGAPRFGQPGALGSSDREGAGALIEAEWATIWGLDSAQGFADPSQEEALSRSSQCHRDAAAGIRHAFSESEEKAPEPQPGYQIPAESLPTTSTAAQGYIATLESDSQQRWSEAIAQAHNDEWRRWLTTSAATLRDCSAAQD</sequence>
<organism evidence="4 5">
    <name type="scientific">Corynebacterium uropygiale</name>
    <dbReference type="NCBI Taxonomy" id="1775911"/>
    <lineage>
        <taxon>Bacteria</taxon>
        <taxon>Bacillati</taxon>
        <taxon>Actinomycetota</taxon>
        <taxon>Actinomycetes</taxon>
        <taxon>Mycobacteriales</taxon>
        <taxon>Corynebacteriaceae</taxon>
        <taxon>Corynebacterium</taxon>
    </lineage>
</organism>
<comment type="caution">
    <text evidence="4">The sequence shown here is derived from an EMBL/GenBank/DDBJ whole genome shotgun (WGS) entry which is preliminary data.</text>
</comment>
<proteinExistence type="predicted"/>
<evidence type="ECO:0000259" key="3">
    <source>
        <dbReference type="Pfam" id="PF14530"/>
    </source>
</evidence>
<feature type="chain" id="PRO_5040856426" evidence="2">
    <location>
        <begin position="27"/>
        <end position="292"/>
    </location>
</feature>
<dbReference type="EMBL" id="JAKGSI010000002">
    <property type="protein sequence ID" value="MCF4006408.1"/>
    <property type="molecule type" value="Genomic_DNA"/>
</dbReference>
<keyword evidence="5" id="KW-1185">Reference proteome</keyword>
<feature type="compositionally biased region" description="Basic and acidic residues" evidence="1">
    <location>
        <begin position="217"/>
        <end position="226"/>
    </location>
</feature>
<evidence type="ECO:0000256" key="1">
    <source>
        <dbReference type="SAM" id="MobiDB-lite"/>
    </source>
</evidence>
<reference evidence="4" key="1">
    <citation type="submission" date="2022-01" db="EMBL/GenBank/DDBJ databases">
        <title>Corynebacterium sp. nov isolated from isolated from the feces of the greater white-fronted geese (Anser albifrons) at Poyang Lake, PR China.</title>
        <authorList>
            <person name="Liu Q."/>
        </authorList>
    </citation>
    <scope>NUCLEOTIDE SEQUENCE</scope>
    <source>
        <strain evidence="4">JCM 32435</strain>
    </source>
</reference>
<dbReference type="Proteomes" id="UP001139336">
    <property type="component" value="Unassembled WGS sequence"/>
</dbReference>
<keyword evidence="2" id="KW-0732">Signal</keyword>
<dbReference type="InterPro" id="IPR012347">
    <property type="entry name" value="Ferritin-like"/>
</dbReference>
<dbReference type="InterPro" id="IPR029447">
    <property type="entry name" value="DUF4439"/>
</dbReference>